<feature type="active site" evidence="3">
    <location>
        <position position="125"/>
    </location>
</feature>
<comment type="function">
    <text evidence="5">Responsible for synthesis of pseudouridine from uracil.</text>
</comment>
<dbReference type="InterPro" id="IPR020103">
    <property type="entry name" value="PsdUridine_synth_cat_dom_sf"/>
</dbReference>
<evidence type="ECO:0000313" key="7">
    <source>
        <dbReference type="EMBL" id="MBB6478985.1"/>
    </source>
</evidence>
<dbReference type="EC" id="5.4.99.-" evidence="5"/>
<dbReference type="InterPro" id="IPR006224">
    <property type="entry name" value="PsdUridine_synth_RluA-like_CS"/>
</dbReference>
<dbReference type="InterPro" id="IPR006145">
    <property type="entry name" value="PsdUridine_synth_RsuA/RluA"/>
</dbReference>
<sequence>MKQRIDKYVSDREILTRSQIKSRNAQVFINGVEVKLSRKVGNGDTFELHWDDPEALDIEPEEMDLQILYEDENAIVVNKEQGIVVHPANGNYTGTLVQGLLFHIKNLGEKFDNQLERPGIVHRLDKDTSGVIIAAKNPETHEFLSQQFRDKTNEKHYLALVRGYPPKRRGLIETHLTRHPVERKKYITHESQGKFASTEYRVLRSWDKYALMLLKLNTGRTHQLRVHMVHIGCPILGDPIYGRKDNLYPDATLMLHAWKLKIKLPGNMDYSLFKAPVPVRFRKIIGKISRQLK</sequence>
<name>A0A841R540_9SPIO</name>
<evidence type="ECO:0000259" key="6">
    <source>
        <dbReference type="Pfam" id="PF00849"/>
    </source>
</evidence>
<dbReference type="AlphaFoldDB" id="A0A841R540"/>
<reference evidence="7 8" key="1">
    <citation type="submission" date="2020-08" db="EMBL/GenBank/DDBJ databases">
        <title>Genomic Encyclopedia of Type Strains, Phase IV (KMG-IV): sequencing the most valuable type-strain genomes for metagenomic binning, comparative biology and taxonomic classification.</title>
        <authorList>
            <person name="Goeker M."/>
        </authorList>
    </citation>
    <scope>NUCLEOTIDE SEQUENCE [LARGE SCALE GENOMIC DNA]</scope>
    <source>
        <strain evidence="7 8">DSM 2461</strain>
    </source>
</reference>
<dbReference type="EMBL" id="JACHGJ010000001">
    <property type="protein sequence ID" value="MBB6478985.1"/>
    <property type="molecule type" value="Genomic_DNA"/>
</dbReference>
<dbReference type="PANTHER" id="PTHR21600">
    <property type="entry name" value="MITOCHONDRIAL RNA PSEUDOURIDINE SYNTHASE"/>
    <property type="match status" value="1"/>
</dbReference>
<dbReference type="CDD" id="cd02869">
    <property type="entry name" value="PseudoU_synth_RluA_like"/>
    <property type="match status" value="1"/>
</dbReference>
<evidence type="ECO:0000256" key="1">
    <source>
        <dbReference type="ARBA" id="ARBA00010876"/>
    </source>
</evidence>
<keyword evidence="2 5" id="KW-0413">Isomerase</keyword>
<gene>
    <name evidence="7" type="ORF">HNR50_000618</name>
</gene>
<evidence type="ECO:0000256" key="5">
    <source>
        <dbReference type="RuleBase" id="RU362028"/>
    </source>
</evidence>
<keyword evidence="8" id="KW-1185">Reference proteome</keyword>
<organism evidence="7 8">
    <name type="scientific">Spirochaeta isovalerica</name>
    <dbReference type="NCBI Taxonomy" id="150"/>
    <lineage>
        <taxon>Bacteria</taxon>
        <taxon>Pseudomonadati</taxon>
        <taxon>Spirochaetota</taxon>
        <taxon>Spirochaetia</taxon>
        <taxon>Spirochaetales</taxon>
        <taxon>Spirochaetaceae</taxon>
        <taxon>Spirochaeta</taxon>
    </lineage>
</organism>
<dbReference type="Proteomes" id="UP000587760">
    <property type="component" value="Unassembled WGS sequence"/>
</dbReference>
<dbReference type="SUPFAM" id="SSF55174">
    <property type="entry name" value="Alpha-L RNA-binding motif"/>
    <property type="match status" value="1"/>
</dbReference>
<keyword evidence="4" id="KW-0694">RNA-binding</keyword>
<dbReference type="GO" id="GO:0003723">
    <property type="term" value="F:RNA binding"/>
    <property type="evidence" value="ECO:0007669"/>
    <property type="project" value="UniProtKB-KW"/>
</dbReference>
<comment type="caution">
    <text evidence="7">The sequence shown here is derived from an EMBL/GenBank/DDBJ whole genome shotgun (WGS) entry which is preliminary data.</text>
</comment>
<evidence type="ECO:0000313" key="8">
    <source>
        <dbReference type="Proteomes" id="UP000587760"/>
    </source>
</evidence>
<dbReference type="GO" id="GO:0000455">
    <property type="term" value="P:enzyme-directed rRNA pseudouridine synthesis"/>
    <property type="evidence" value="ECO:0007669"/>
    <property type="project" value="TreeGrafter"/>
</dbReference>
<comment type="similarity">
    <text evidence="1 5">Belongs to the pseudouridine synthase RluA family.</text>
</comment>
<dbReference type="PROSITE" id="PS01129">
    <property type="entry name" value="PSI_RLU"/>
    <property type="match status" value="1"/>
</dbReference>
<protein>
    <recommendedName>
        <fullName evidence="5">Pseudouridine synthase</fullName>
        <ecNumber evidence="5">5.4.99.-</ecNumber>
    </recommendedName>
</protein>
<dbReference type="PROSITE" id="PS50889">
    <property type="entry name" value="S4"/>
    <property type="match status" value="1"/>
</dbReference>
<dbReference type="NCBIfam" id="TIGR00005">
    <property type="entry name" value="rluA_subfam"/>
    <property type="match status" value="1"/>
</dbReference>
<dbReference type="GO" id="GO:0140098">
    <property type="term" value="F:catalytic activity, acting on RNA"/>
    <property type="evidence" value="ECO:0007669"/>
    <property type="project" value="UniProtKB-ARBA"/>
</dbReference>
<proteinExistence type="inferred from homology"/>
<feature type="domain" description="Pseudouridine synthase RsuA/RluA-like" evidence="6">
    <location>
        <begin position="74"/>
        <end position="228"/>
    </location>
</feature>
<dbReference type="GO" id="GO:0009982">
    <property type="term" value="F:pseudouridine synthase activity"/>
    <property type="evidence" value="ECO:0007669"/>
    <property type="project" value="InterPro"/>
</dbReference>
<evidence type="ECO:0000256" key="4">
    <source>
        <dbReference type="PROSITE-ProRule" id="PRU00182"/>
    </source>
</evidence>
<evidence type="ECO:0000256" key="2">
    <source>
        <dbReference type="ARBA" id="ARBA00023235"/>
    </source>
</evidence>
<dbReference type="InterPro" id="IPR050188">
    <property type="entry name" value="RluA_PseudoU_synthase"/>
</dbReference>
<dbReference type="Pfam" id="PF00849">
    <property type="entry name" value="PseudoU_synth_2"/>
    <property type="match status" value="1"/>
</dbReference>
<dbReference type="InterPro" id="IPR006225">
    <property type="entry name" value="PsdUridine_synth_RluC/D"/>
</dbReference>
<dbReference type="SUPFAM" id="SSF55120">
    <property type="entry name" value="Pseudouridine synthase"/>
    <property type="match status" value="1"/>
</dbReference>
<dbReference type="Gene3D" id="3.30.2350.10">
    <property type="entry name" value="Pseudouridine synthase"/>
    <property type="match status" value="1"/>
</dbReference>
<accession>A0A841R540</accession>
<dbReference type="PANTHER" id="PTHR21600:SF44">
    <property type="entry name" value="RIBOSOMAL LARGE SUBUNIT PSEUDOURIDINE SYNTHASE D"/>
    <property type="match status" value="1"/>
</dbReference>
<evidence type="ECO:0000256" key="3">
    <source>
        <dbReference type="PIRSR" id="PIRSR606225-1"/>
    </source>
</evidence>
<comment type="catalytic activity">
    <reaction evidence="5">
        <text>a uridine in RNA = a pseudouridine in RNA</text>
        <dbReference type="Rhea" id="RHEA:48348"/>
        <dbReference type="Rhea" id="RHEA-COMP:12068"/>
        <dbReference type="Rhea" id="RHEA-COMP:12069"/>
        <dbReference type="ChEBI" id="CHEBI:65314"/>
        <dbReference type="ChEBI" id="CHEBI:65315"/>
    </reaction>
</comment>
<dbReference type="RefSeq" id="WP_343060076.1">
    <property type="nucleotide sequence ID" value="NZ_JACHGJ010000001.1"/>
</dbReference>